<feature type="region of interest" description="Disordered" evidence="1">
    <location>
        <begin position="85"/>
        <end position="111"/>
    </location>
</feature>
<evidence type="ECO:0000259" key="2">
    <source>
        <dbReference type="Pfam" id="PF07727"/>
    </source>
</evidence>
<dbReference type="PANTHER" id="PTHR11439">
    <property type="entry name" value="GAG-POL-RELATED RETROTRANSPOSON"/>
    <property type="match status" value="1"/>
</dbReference>
<evidence type="ECO:0000259" key="3">
    <source>
        <dbReference type="Pfam" id="PF25597"/>
    </source>
</evidence>
<dbReference type="InterPro" id="IPR013103">
    <property type="entry name" value="RVT_2"/>
</dbReference>
<dbReference type="InterPro" id="IPR057670">
    <property type="entry name" value="SH3_retrovirus"/>
</dbReference>
<dbReference type="AlphaFoldDB" id="A0A2N9GCC3"/>
<organism evidence="4">
    <name type="scientific">Fagus sylvatica</name>
    <name type="common">Beechnut</name>
    <dbReference type="NCBI Taxonomy" id="28930"/>
    <lineage>
        <taxon>Eukaryota</taxon>
        <taxon>Viridiplantae</taxon>
        <taxon>Streptophyta</taxon>
        <taxon>Embryophyta</taxon>
        <taxon>Tracheophyta</taxon>
        <taxon>Spermatophyta</taxon>
        <taxon>Magnoliopsida</taxon>
        <taxon>eudicotyledons</taxon>
        <taxon>Gunneridae</taxon>
        <taxon>Pentapetalae</taxon>
        <taxon>rosids</taxon>
        <taxon>fabids</taxon>
        <taxon>Fagales</taxon>
        <taxon>Fagaceae</taxon>
        <taxon>Fagus</taxon>
    </lineage>
</organism>
<evidence type="ECO:0000256" key="1">
    <source>
        <dbReference type="SAM" id="MobiDB-lite"/>
    </source>
</evidence>
<protein>
    <submittedName>
        <fullName evidence="4">Uncharacterized protein</fullName>
    </submittedName>
</protein>
<gene>
    <name evidence="4" type="ORF">FSB_LOCUS25037</name>
</gene>
<dbReference type="Pfam" id="PF07727">
    <property type="entry name" value="RVT_2"/>
    <property type="match status" value="1"/>
</dbReference>
<name>A0A2N9GCC3_FAGSY</name>
<sequence>MRPYNPHKLAFRSKKCIFLGYSSNHHGYHCLDLTTHRIFSSRDVVFNELDFLAKTTPSLPLPNEVSRSVEHVLLPLPSSLGNSLSFSTLPQANTQPLPIDQTPPIAPPDDTQPLPTDLTPPIPDLPLTTQLVEPIPAPTTSHHMVTPSMTNASHPKPFHDHLLYYSTCHPLKAFLANALPSEPSTFFQAYKVPEWRAAMEAEFGALIANVTSTHTAHLLTLTKHLQVEFPLKDLGELSYFLGIHVIHDSKGVHLSQSKYISDLLHRAHMVGAKPSSTPTTPGSKLSQHSVNQLCQFMHSPTTAHWTTAKRVLRYLKGTIGPWLTFLSKAHFTYMPFQTVVACSSTEAKYRAMVVTTADLYWIHMLLKQPPCSLTLTSHTLVLNKDLFLQFTATGDQRADIFTKGLSAPRFTVLRDKLLVTSCPISLRGAVKEINPPHDSTESAVVGSPERTQANSHDDDTDCWFSKHVLHAHYAVLFGYHLIHVNAIYIFGDNGVGREGGGGGLYALYGKKGGGGGGSGGLRVYGVEGKLGSWS</sequence>
<reference evidence="4" key="1">
    <citation type="submission" date="2018-02" db="EMBL/GenBank/DDBJ databases">
        <authorList>
            <person name="Cohen D.B."/>
            <person name="Kent A.D."/>
        </authorList>
    </citation>
    <scope>NUCLEOTIDE SEQUENCE</scope>
</reference>
<dbReference type="EMBL" id="OIVN01001741">
    <property type="protein sequence ID" value="SPC97155.1"/>
    <property type="molecule type" value="Genomic_DNA"/>
</dbReference>
<dbReference type="Pfam" id="PF25597">
    <property type="entry name" value="SH3_retrovirus"/>
    <property type="match status" value="1"/>
</dbReference>
<accession>A0A2N9GCC3</accession>
<feature type="domain" description="Retroviral polymerase SH3-like" evidence="3">
    <location>
        <begin position="3"/>
        <end position="51"/>
    </location>
</feature>
<feature type="domain" description="Reverse transcriptase Ty1/copia-type" evidence="2">
    <location>
        <begin position="211"/>
        <end position="280"/>
    </location>
</feature>
<evidence type="ECO:0000313" key="4">
    <source>
        <dbReference type="EMBL" id="SPC97155.1"/>
    </source>
</evidence>
<dbReference type="PANTHER" id="PTHR11439:SF500">
    <property type="entry name" value="RNA-DIRECTED DNA POLYMERASE"/>
    <property type="match status" value="1"/>
</dbReference>
<proteinExistence type="predicted"/>